<keyword evidence="2" id="KW-1185">Reference proteome</keyword>
<dbReference type="InterPro" id="IPR008727">
    <property type="entry name" value="PAAR_motif"/>
</dbReference>
<reference evidence="1 2" key="1">
    <citation type="journal article" date="2022" name="Nat. Ecol. Evol.">
        <title>A masculinizing supergene underlies an exaggerated male reproductive morph in a spider.</title>
        <authorList>
            <person name="Hendrickx F."/>
            <person name="De Corte Z."/>
            <person name="Sonet G."/>
            <person name="Van Belleghem S.M."/>
            <person name="Kostlbacher S."/>
            <person name="Vangestel C."/>
        </authorList>
    </citation>
    <scope>NUCLEOTIDE SEQUENCE [LARGE SCALE GENOMIC DNA]</scope>
    <source>
        <strain evidence="1">W744_W776</strain>
    </source>
</reference>
<dbReference type="CDD" id="cd14671">
    <property type="entry name" value="PAAR_like"/>
    <property type="match status" value="1"/>
</dbReference>
<name>A0AAV6TMW1_9ARAC</name>
<protein>
    <submittedName>
        <fullName evidence="1">Uncharacterized protein</fullName>
    </submittedName>
</protein>
<organism evidence="1 2">
    <name type="scientific">Oedothorax gibbosus</name>
    <dbReference type="NCBI Taxonomy" id="931172"/>
    <lineage>
        <taxon>Eukaryota</taxon>
        <taxon>Metazoa</taxon>
        <taxon>Ecdysozoa</taxon>
        <taxon>Arthropoda</taxon>
        <taxon>Chelicerata</taxon>
        <taxon>Arachnida</taxon>
        <taxon>Araneae</taxon>
        <taxon>Araneomorphae</taxon>
        <taxon>Entelegynae</taxon>
        <taxon>Araneoidea</taxon>
        <taxon>Linyphiidae</taxon>
        <taxon>Erigoninae</taxon>
        <taxon>Oedothorax</taxon>
    </lineage>
</organism>
<dbReference type="AlphaFoldDB" id="A0AAV6TMW1"/>
<accession>A0AAV6TMW1</accession>
<proteinExistence type="predicted"/>
<gene>
    <name evidence="1" type="ORF">JTE90_015819</name>
</gene>
<comment type="caution">
    <text evidence="1">The sequence shown here is derived from an EMBL/GenBank/DDBJ whole genome shotgun (WGS) entry which is preliminary data.</text>
</comment>
<dbReference type="Pfam" id="PF05488">
    <property type="entry name" value="PAAR_motif"/>
    <property type="match status" value="1"/>
</dbReference>
<dbReference type="Gene3D" id="2.60.200.60">
    <property type="match status" value="2"/>
</dbReference>
<sequence length="127" mass="13794">MSKSVVCLGDYCAEPLPHFCVSGSLNVFVNGKPICRQGDSFSEGKMLTEGSKTIFANGYGVGRVGDQVSCGSKMEQPNIIEPLNFEEIFARMKEELVKRDASFTALVESDPAMKVLEVASLAEKTFC</sequence>
<dbReference type="Proteomes" id="UP000827092">
    <property type="component" value="Unassembled WGS sequence"/>
</dbReference>
<evidence type="ECO:0000313" key="2">
    <source>
        <dbReference type="Proteomes" id="UP000827092"/>
    </source>
</evidence>
<dbReference type="EMBL" id="JAFNEN010002041">
    <property type="protein sequence ID" value="KAG8173132.1"/>
    <property type="molecule type" value="Genomic_DNA"/>
</dbReference>
<evidence type="ECO:0000313" key="1">
    <source>
        <dbReference type="EMBL" id="KAG8173132.1"/>
    </source>
</evidence>